<proteinExistence type="predicted"/>
<organism evidence="1 2">
    <name type="scientific">Rhodobacter xanthinilyticus</name>
    <dbReference type="NCBI Taxonomy" id="1850250"/>
    <lineage>
        <taxon>Bacteria</taxon>
        <taxon>Pseudomonadati</taxon>
        <taxon>Pseudomonadota</taxon>
        <taxon>Alphaproteobacteria</taxon>
        <taxon>Rhodobacterales</taxon>
        <taxon>Rhodobacter group</taxon>
        <taxon>Rhodobacter</taxon>
    </lineage>
</organism>
<dbReference type="KEGG" id="rhp:LPB142_07575"/>
<dbReference type="Proteomes" id="UP000176562">
    <property type="component" value="Chromosome"/>
</dbReference>
<dbReference type="STRING" id="1850250.LPB142_07575"/>
<protein>
    <submittedName>
        <fullName evidence="1">Uncharacterized protein</fullName>
    </submittedName>
</protein>
<sequence length="298" mass="32905">MEGKMRVILRNLFAILIAALALGAPARAEEWRSYSLGAYGFGAPADWAVTARRADEIDLASPDGRYQLWARLWLPDEPLLGYDDIVAHGPLTIAGQGALFIHTEGPTERFLQYAFDRKDAKGRQFLFQLIGQGAPLAEHQALFQRLGAELVVDGVRAVPAAATPAPAADPWAAEDAQHTELDDWIAIANMRYGAGDCQPLDLASWSHPTRAVMEARGIAIRFVALCRGRTFPVFGVELPYDAHLAGNDSFFLPFYDAMFRANGKWDFALFSTPDWLFIDVRGRGRPSLEIELYDVPGD</sequence>
<name>A0A1D9MBI0_9RHOB</name>
<evidence type="ECO:0000313" key="2">
    <source>
        <dbReference type="Proteomes" id="UP000176562"/>
    </source>
</evidence>
<evidence type="ECO:0000313" key="1">
    <source>
        <dbReference type="EMBL" id="AOZ69197.1"/>
    </source>
</evidence>
<dbReference type="EMBL" id="CP017781">
    <property type="protein sequence ID" value="AOZ69197.1"/>
    <property type="molecule type" value="Genomic_DNA"/>
</dbReference>
<reference evidence="1 2" key="1">
    <citation type="submission" date="2016-10" db="EMBL/GenBank/DDBJ databases">
        <title>Rhodobacter sp. LPB0142, isolated from sea water.</title>
        <authorList>
            <person name="Kim E."/>
            <person name="Yi H."/>
        </authorList>
    </citation>
    <scope>NUCLEOTIDE SEQUENCE [LARGE SCALE GENOMIC DNA]</scope>
    <source>
        <strain evidence="1 2">LPB0142</strain>
    </source>
</reference>
<dbReference type="AlphaFoldDB" id="A0A1D9MBI0"/>
<keyword evidence="2" id="KW-1185">Reference proteome</keyword>
<gene>
    <name evidence="1" type="ORF">LPB142_07575</name>
</gene>
<accession>A0A1D9MBI0</accession>